<name>A0A0F9QRX6_9ZZZZ</name>
<accession>A0A0F9QRX6</accession>
<dbReference type="AlphaFoldDB" id="A0A0F9QRX6"/>
<sequence length="64" mass="7182">MAGHEMSHRELIAELVEALEALLIARTYDTATYERARAILEKAKLVETCIPIEDAYEAAMDHGH</sequence>
<dbReference type="EMBL" id="LAZR01003669">
    <property type="protein sequence ID" value="KKN15866.1"/>
    <property type="molecule type" value="Genomic_DNA"/>
</dbReference>
<protein>
    <submittedName>
        <fullName evidence="1">Uncharacterized protein</fullName>
    </submittedName>
</protein>
<proteinExistence type="predicted"/>
<organism evidence="1">
    <name type="scientific">marine sediment metagenome</name>
    <dbReference type="NCBI Taxonomy" id="412755"/>
    <lineage>
        <taxon>unclassified sequences</taxon>
        <taxon>metagenomes</taxon>
        <taxon>ecological metagenomes</taxon>
    </lineage>
</organism>
<gene>
    <name evidence="1" type="ORF">LCGC14_0981590</name>
</gene>
<reference evidence="1" key="1">
    <citation type="journal article" date="2015" name="Nature">
        <title>Complex archaea that bridge the gap between prokaryotes and eukaryotes.</title>
        <authorList>
            <person name="Spang A."/>
            <person name="Saw J.H."/>
            <person name="Jorgensen S.L."/>
            <person name="Zaremba-Niedzwiedzka K."/>
            <person name="Martijn J."/>
            <person name="Lind A.E."/>
            <person name="van Eijk R."/>
            <person name="Schleper C."/>
            <person name="Guy L."/>
            <person name="Ettema T.J."/>
        </authorList>
    </citation>
    <scope>NUCLEOTIDE SEQUENCE</scope>
</reference>
<comment type="caution">
    <text evidence="1">The sequence shown here is derived from an EMBL/GenBank/DDBJ whole genome shotgun (WGS) entry which is preliminary data.</text>
</comment>
<evidence type="ECO:0000313" key="1">
    <source>
        <dbReference type="EMBL" id="KKN15866.1"/>
    </source>
</evidence>